<dbReference type="KEGG" id="rhoz:GXP67_16630"/>
<comment type="similarity">
    <text evidence="3">Belongs to the CheD family.</text>
</comment>
<comment type="function">
    <text evidence="3">Probably deamidates glutamine residues to glutamate on methyl-accepting chemotaxis receptors (MCPs), playing an important role in chemotaxis.</text>
</comment>
<dbReference type="Pfam" id="PF03975">
    <property type="entry name" value="CheD"/>
    <property type="match status" value="1"/>
</dbReference>
<comment type="catalytic activity">
    <reaction evidence="3">
        <text>L-glutaminyl-[protein] + H2O = L-glutamyl-[protein] + NH4(+)</text>
        <dbReference type="Rhea" id="RHEA:16441"/>
        <dbReference type="Rhea" id="RHEA-COMP:10207"/>
        <dbReference type="Rhea" id="RHEA-COMP:10208"/>
        <dbReference type="ChEBI" id="CHEBI:15377"/>
        <dbReference type="ChEBI" id="CHEBI:28938"/>
        <dbReference type="ChEBI" id="CHEBI:29973"/>
        <dbReference type="ChEBI" id="CHEBI:30011"/>
        <dbReference type="EC" id="3.5.1.44"/>
    </reaction>
</comment>
<name>A0A6C0GJA6_9BACT</name>
<dbReference type="CDD" id="cd16352">
    <property type="entry name" value="CheD"/>
    <property type="match status" value="1"/>
</dbReference>
<protein>
    <recommendedName>
        <fullName evidence="3">Probable chemoreceptor glutamine deamidase CheD</fullName>
        <ecNumber evidence="3">3.5.1.44</ecNumber>
    </recommendedName>
</protein>
<dbReference type="InterPro" id="IPR038592">
    <property type="entry name" value="CheD-like_sf"/>
</dbReference>
<dbReference type="RefSeq" id="WP_162444169.1">
    <property type="nucleotide sequence ID" value="NZ_CP048222.1"/>
</dbReference>
<evidence type="ECO:0000256" key="1">
    <source>
        <dbReference type="ARBA" id="ARBA00022500"/>
    </source>
</evidence>
<reference evidence="4 5" key="1">
    <citation type="submission" date="2020-01" db="EMBL/GenBank/DDBJ databases">
        <authorList>
            <person name="Kim M.K."/>
        </authorList>
    </citation>
    <scope>NUCLEOTIDE SEQUENCE [LARGE SCALE GENOMIC DNA]</scope>
    <source>
        <strain evidence="4 5">172606-1</strain>
    </source>
</reference>
<dbReference type="Proteomes" id="UP000480178">
    <property type="component" value="Chromosome"/>
</dbReference>
<dbReference type="AlphaFoldDB" id="A0A6C0GJA6"/>
<dbReference type="PANTHER" id="PTHR35147:SF3">
    <property type="entry name" value="CHEMORECEPTOR GLUTAMINE DEAMIDASE CHED 1-RELATED"/>
    <property type="match status" value="1"/>
</dbReference>
<accession>A0A6C0GJA6</accession>
<dbReference type="EMBL" id="CP048222">
    <property type="protein sequence ID" value="QHT68151.1"/>
    <property type="molecule type" value="Genomic_DNA"/>
</dbReference>
<dbReference type="InterPro" id="IPR005659">
    <property type="entry name" value="Chemorcpt_Glu_NH3ase_CheD"/>
</dbReference>
<dbReference type="InterPro" id="IPR011324">
    <property type="entry name" value="Cytotoxic_necrot_fac-like_cat"/>
</dbReference>
<dbReference type="GO" id="GO:0050568">
    <property type="term" value="F:protein-glutamine glutaminase activity"/>
    <property type="evidence" value="ECO:0007669"/>
    <property type="project" value="UniProtKB-UniRule"/>
</dbReference>
<dbReference type="PANTHER" id="PTHR35147">
    <property type="entry name" value="CHEMORECEPTOR GLUTAMINE DEAMIDASE CHED-RELATED"/>
    <property type="match status" value="1"/>
</dbReference>
<sequence>MITTHYLYPGAIFTHQKPYEVSTILGSCVSVCLWDSYLEIGGINHFMLPFWNGDGLASPKYGNIATEKLLDKMLALGSSTKNLSAKVFGGAKQLETGSFFNVGERNVSLALEFLKEQHISIISQNTGGERGRKLIFRTHSGEVFMKFV</sequence>
<evidence type="ECO:0000256" key="3">
    <source>
        <dbReference type="HAMAP-Rule" id="MF_01440"/>
    </source>
</evidence>
<keyword evidence="2 3" id="KW-0378">Hydrolase</keyword>
<organism evidence="4 5">
    <name type="scientific">Rhodocytophaga rosea</name>
    <dbReference type="NCBI Taxonomy" id="2704465"/>
    <lineage>
        <taxon>Bacteria</taxon>
        <taxon>Pseudomonadati</taxon>
        <taxon>Bacteroidota</taxon>
        <taxon>Cytophagia</taxon>
        <taxon>Cytophagales</taxon>
        <taxon>Rhodocytophagaceae</taxon>
        <taxon>Rhodocytophaga</taxon>
    </lineage>
</organism>
<keyword evidence="5" id="KW-1185">Reference proteome</keyword>
<proteinExistence type="inferred from homology"/>
<dbReference type="SUPFAM" id="SSF64438">
    <property type="entry name" value="CNF1/YfiH-like putative cysteine hydrolases"/>
    <property type="match status" value="1"/>
</dbReference>
<evidence type="ECO:0000256" key="2">
    <source>
        <dbReference type="ARBA" id="ARBA00022801"/>
    </source>
</evidence>
<dbReference type="GO" id="GO:0006935">
    <property type="term" value="P:chemotaxis"/>
    <property type="evidence" value="ECO:0007669"/>
    <property type="project" value="UniProtKB-UniRule"/>
</dbReference>
<keyword evidence="1 3" id="KW-0145">Chemotaxis</keyword>
<dbReference type="Gene3D" id="3.30.1330.200">
    <property type="match status" value="1"/>
</dbReference>
<gene>
    <name evidence="3" type="primary">cheD</name>
    <name evidence="4" type="ORF">GXP67_16630</name>
</gene>
<dbReference type="EC" id="3.5.1.44" evidence="3"/>
<evidence type="ECO:0000313" key="5">
    <source>
        <dbReference type="Proteomes" id="UP000480178"/>
    </source>
</evidence>
<dbReference type="HAMAP" id="MF_01440">
    <property type="entry name" value="CheD"/>
    <property type="match status" value="1"/>
</dbReference>
<evidence type="ECO:0000313" key="4">
    <source>
        <dbReference type="EMBL" id="QHT68151.1"/>
    </source>
</evidence>